<sequence length="371" mass="40407">MESASTPPIFRTADRPADPVARFEQPSDVFEALFQSIQGGEKHVRPPLALTPDSPFLPFIEIGYALRACLRDPARRDYLLQRLRPHLGVIIGTLPTSILPHGMLPDGAPLPGWRALEDIGDAELHAWLIQDGGLIYGEMQRYELDNYFDAIAPLIRPGGVMVDLGSGLGKVVMSAALTLPFTRCIGVELLGYRHRMAQERLRQLLALAQQGLASLPAPLAPETPLTLPVGAPATGRHLHDLAARIAFIESDMFKVDVRGASLVFLYSTCFGPLMDALGEKLARELPVGALVSTTTYALKHPAFQLVHYFPAGTVAWTNVMVYQRSGPLASLTPAETAALYQPDPVAWEARVRRDFDAMDLATKAAATIYAP</sequence>
<evidence type="ECO:0000313" key="5">
    <source>
        <dbReference type="EMBL" id="NGZ86562.1"/>
    </source>
</evidence>
<dbReference type="Proteomes" id="UP000666369">
    <property type="component" value="Unassembled WGS sequence"/>
</dbReference>
<dbReference type="InterPro" id="IPR029063">
    <property type="entry name" value="SAM-dependent_MTases_sf"/>
</dbReference>
<feature type="domain" description="DOT1" evidence="4">
    <location>
        <begin position="135"/>
        <end position="204"/>
    </location>
</feature>
<organism evidence="5 6">
    <name type="scientific">Duganella aceris</name>
    <dbReference type="NCBI Taxonomy" id="2703883"/>
    <lineage>
        <taxon>Bacteria</taxon>
        <taxon>Pseudomonadati</taxon>
        <taxon>Pseudomonadota</taxon>
        <taxon>Betaproteobacteria</taxon>
        <taxon>Burkholderiales</taxon>
        <taxon>Oxalobacteraceae</taxon>
        <taxon>Telluria group</taxon>
        <taxon>Duganella</taxon>
    </lineage>
</organism>
<evidence type="ECO:0000256" key="1">
    <source>
        <dbReference type="ARBA" id="ARBA00022603"/>
    </source>
</evidence>
<dbReference type="EMBL" id="JAADJT010000009">
    <property type="protein sequence ID" value="NGZ86562.1"/>
    <property type="molecule type" value="Genomic_DNA"/>
</dbReference>
<dbReference type="InterPro" id="IPR025789">
    <property type="entry name" value="DOT1_dom"/>
</dbReference>
<keyword evidence="1" id="KW-0489">Methyltransferase</keyword>
<keyword evidence="3" id="KW-0949">S-adenosyl-L-methionine</keyword>
<dbReference type="Pfam" id="PF08123">
    <property type="entry name" value="DOT1"/>
    <property type="match status" value="1"/>
</dbReference>
<evidence type="ECO:0000313" key="6">
    <source>
        <dbReference type="Proteomes" id="UP000666369"/>
    </source>
</evidence>
<dbReference type="PANTHER" id="PTHR13610:SF9">
    <property type="entry name" value="FI06469P"/>
    <property type="match status" value="1"/>
</dbReference>
<keyword evidence="2" id="KW-0808">Transferase</keyword>
<evidence type="ECO:0000256" key="2">
    <source>
        <dbReference type="ARBA" id="ARBA00022679"/>
    </source>
</evidence>
<dbReference type="InterPro" id="IPR026170">
    <property type="entry name" value="FAM173A/B"/>
</dbReference>
<dbReference type="SUPFAM" id="SSF53335">
    <property type="entry name" value="S-adenosyl-L-methionine-dependent methyltransferases"/>
    <property type="match status" value="1"/>
</dbReference>
<protein>
    <submittedName>
        <fullName evidence="5">Histone methylation protein DOT1-like protein</fullName>
    </submittedName>
</protein>
<proteinExistence type="predicted"/>
<reference evidence="6" key="1">
    <citation type="submission" date="2023-07" db="EMBL/GenBank/DDBJ databases">
        <title>Duganella aceri sp. nov., isolated from tree sap.</title>
        <authorList>
            <person name="Kim I.S."/>
        </authorList>
    </citation>
    <scope>NUCLEOTIDE SEQUENCE [LARGE SCALE GENOMIC DNA]</scope>
    <source>
        <strain evidence="6">SAP-35</strain>
    </source>
</reference>
<evidence type="ECO:0000259" key="4">
    <source>
        <dbReference type="Pfam" id="PF08123"/>
    </source>
</evidence>
<keyword evidence="6" id="KW-1185">Reference proteome</keyword>
<dbReference type="RefSeq" id="WP_166106403.1">
    <property type="nucleotide sequence ID" value="NZ_JAADJT010000009.1"/>
</dbReference>
<accession>A0ABX0FPJ3</accession>
<gene>
    <name evidence="5" type="ORF">GW587_20150</name>
</gene>
<evidence type="ECO:0000256" key="3">
    <source>
        <dbReference type="ARBA" id="ARBA00022691"/>
    </source>
</evidence>
<comment type="caution">
    <text evidence="5">The sequence shown here is derived from an EMBL/GenBank/DDBJ whole genome shotgun (WGS) entry which is preliminary data.</text>
</comment>
<name>A0ABX0FPJ3_9BURK</name>
<dbReference type="PANTHER" id="PTHR13610">
    <property type="entry name" value="METHYLTRANSFERASE DOMAIN-CONTAINING PROTEIN"/>
    <property type="match status" value="1"/>
</dbReference>
<dbReference type="Gene3D" id="3.40.50.150">
    <property type="entry name" value="Vaccinia Virus protein VP39"/>
    <property type="match status" value="1"/>
</dbReference>